<dbReference type="InParanoid" id="G3II22"/>
<dbReference type="Proteomes" id="UP000001075">
    <property type="component" value="Unassembled WGS sequence"/>
</dbReference>
<dbReference type="EMBL" id="JH002919">
    <property type="protein sequence ID" value="EGW14498.1"/>
    <property type="molecule type" value="Genomic_DNA"/>
</dbReference>
<reference evidence="2" key="1">
    <citation type="journal article" date="2011" name="Nat. Biotechnol.">
        <title>The genomic sequence of the Chinese hamster ovary (CHO)-K1 cell line.</title>
        <authorList>
            <person name="Xu X."/>
            <person name="Nagarajan H."/>
            <person name="Lewis N.E."/>
            <person name="Pan S."/>
            <person name="Cai Z."/>
            <person name="Liu X."/>
            <person name="Chen W."/>
            <person name="Xie M."/>
            <person name="Wang W."/>
            <person name="Hammond S."/>
            <person name="Andersen M.R."/>
            <person name="Neff N."/>
            <person name="Passarelli B."/>
            <person name="Koh W."/>
            <person name="Fan H.C."/>
            <person name="Wang J."/>
            <person name="Gui Y."/>
            <person name="Lee K.H."/>
            <person name="Betenbaugh M.J."/>
            <person name="Quake S.R."/>
            <person name="Famili I."/>
            <person name="Palsson B.O."/>
            <person name="Wang J."/>
        </authorList>
    </citation>
    <scope>NUCLEOTIDE SEQUENCE [LARGE SCALE GENOMIC DNA]</scope>
    <source>
        <strain evidence="2">CHO K1 cell line</strain>
    </source>
</reference>
<sequence>MENRNTRNWSAVLILSRAIVTQSCIQPHVFKVPPSLITVMLEHMTISGFVSPFLMYWL</sequence>
<proteinExistence type="predicted"/>
<gene>
    <name evidence="1" type="ORF">I79_023483</name>
</gene>
<name>G3II22_CRIGR</name>
<evidence type="ECO:0000313" key="2">
    <source>
        <dbReference type="Proteomes" id="UP000001075"/>
    </source>
</evidence>
<organism evidence="1 2">
    <name type="scientific">Cricetulus griseus</name>
    <name type="common">Chinese hamster</name>
    <name type="synonym">Cricetulus barabensis griseus</name>
    <dbReference type="NCBI Taxonomy" id="10029"/>
    <lineage>
        <taxon>Eukaryota</taxon>
        <taxon>Metazoa</taxon>
        <taxon>Chordata</taxon>
        <taxon>Craniata</taxon>
        <taxon>Vertebrata</taxon>
        <taxon>Euteleostomi</taxon>
        <taxon>Mammalia</taxon>
        <taxon>Eutheria</taxon>
        <taxon>Euarchontoglires</taxon>
        <taxon>Glires</taxon>
        <taxon>Rodentia</taxon>
        <taxon>Myomorpha</taxon>
        <taxon>Muroidea</taxon>
        <taxon>Cricetidae</taxon>
        <taxon>Cricetinae</taxon>
        <taxon>Cricetulus</taxon>
    </lineage>
</organism>
<accession>G3II22</accession>
<dbReference type="AlphaFoldDB" id="G3II22"/>
<protein>
    <submittedName>
        <fullName evidence="1">Uncharacterized protein</fullName>
    </submittedName>
</protein>
<evidence type="ECO:0000313" key="1">
    <source>
        <dbReference type="EMBL" id="EGW14498.1"/>
    </source>
</evidence>